<sequence length="127" mass="14031">MLNNIGLPGLVLLFVVGAIVWAAVTQTGKGKLYFKNPHNGRLRDAPIGFSWTTLFFGPFPALFRGHWVGAIVIFIVTLISYGLAGIVFPFFYNRWYVGYLVNDGYKVTGADGSIAEISNYLGRELPQ</sequence>
<keyword evidence="3" id="KW-1185">Reference proteome</keyword>
<evidence type="ECO:0000313" key="2">
    <source>
        <dbReference type="EMBL" id="SPF76419.1"/>
    </source>
</evidence>
<dbReference type="Proteomes" id="UP000244911">
    <property type="component" value="Unassembled WGS sequence"/>
</dbReference>
<feature type="transmembrane region" description="Helical" evidence="1">
    <location>
        <begin position="69"/>
        <end position="92"/>
    </location>
</feature>
<gene>
    <name evidence="2" type="ORF">ALP8811_01424</name>
</gene>
<dbReference type="AlphaFoldDB" id="A0A2R8AKJ2"/>
<feature type="transmembrane region" description="Helical" evidence="1">
    <location>
        <begin position="45"/>
        <end position="63"/>
    </location>
</feature>
<proteinExistence type="predicted"/>
<accession>A0A2R8AKJ2</accession>
<reference evidence="2 3" key="1">
    <citation type="submission" date="2018-03" db="EMBL/GenBank/DDBJ databases">
        <authorList>
            <person name="Keele B.F."/>
        </authorList>
    </citation>
    <scope>NUCLEOTIDE SEQUENCE [LARGE SCALE GENOMIC DNA]</scope>
    <source>
        <strain evidence="2 3">CECT 8811</strain>
    </source>
</reference>
<name>A0A2R8AKJ2_9RHOB</name>
<keyword evidence="1" id="KW-0472">Membrane</keyword>
<keyword evidence="1" id="KW-0812">Transmembrane</keyword>
<dbReference type="RefSeq" id="WP_108856426.1">
    <property type="nucleotide sequence ID" value="NZ_OMOI01000001.1"/>
</dbReference>
<dbReference type="EMBL" id="OMOI01000001">
    <property type="protein sequence ID" value="SPF76419.1"/>
    <property type="molecule type" value="Genomic_DNA"/>
</dbReference>
<feature type="transmembrane region" description="Helical" evidence="1">
    <location>
        <begin position="6"/>
        <end position="24"/>
    </location>
</feature>
<dbReference type="OrthoDB" id="5233at2"/>
<evidence type="ECO:0000313" key="3">
    <source>
        <dbReference type="Proteomes" id="UP000244911"/>
    </source>
</evidence>
<protein>
    <submittedName>
        <fullName evidence="2">Uncharacterized protein</fullName>
    </submittedName>
</protein>
<evidence type="ECO:0000256" key="1">
    <source>
        <dbReference type="SAM" id="Phobius"/>
    </source>
</evidence>
<organism evidence="2 3">
    <name type="scientific">Aliiroseovarius pelagivivens</name>
    <dbReference type="NCBI Taxonomy" id="1639690"/>
    <lineage>
        <taxon>Bacteria</taxon>
        <taxon>Pseudomonadati</taxon>
        <taxon>Pseudomonadota</taxon>
        <taxon>Alphaproteobacteria</taxon>
        <taxon>Rhodobacterales</taxon>
        <taxon>Paracoccaceae</taxon>
        <taxon>Aliiroseovarius</taxon>
    </lineage>
</organism>
<keyword evidence="1" id="KW-1133">Transmembrane helix</keyword>